<keyword evidence="1" id="KW-0472">Membrane</keyword>
<feature type="transmembrane region" description="Helical" evidence="1">
    <location>
        <begin position="7"/>
        <end position="33"/>
    </location>
</feature>
<name>A0ABQ6X0U2_9EURO</name>
<keyword evidence="1" id="KW-1133">Transmembrane helix</keyword>
<protein>
    <recommendedName>
        <fullName evidence="4">Cytochrome P450</fullName>
    </recommendedName>
</protein>
<evidence type="ECO:0000313" key="2">
    <source>
        <dbReference type="EMBL" id="KAE8422950.1"/>
    </source>
</evidence>
<keyword evidence="1" id="KW-0812">Transmembrane</keyword>
<dbReference type="EMBL" id="ML735691">
    <property type="protein sequence ID" value="KAE8422950.1"/>
    <property type="molecule type" value="Genomic_DNA"/>
</dbReference>
<evidence type="ECO:0008006" key="4">
    <source>
        <dbReference type="Google" id="ProtNLM"/>
    </source>
</evidence>
<dbReference type="Proteomes" id="UP000325395">
    <property type="component" value="Unassembled WGS sequence"/>
</dbReference>
<reference evidence="2 3" key="1">
    <citation type="submission" date="2019-04" db="EMBL/GenBank/DDBJ databases">
        <authorList>
            <consortium name="DOE Joint Genome Institute"/>
            <person name="Mondo S."/>
            <person name="Kjaerbolling I."/>
            <person name="Vesth T."/>
            <person name="Frisvad J.C."/>
            <person name="Nybo J.L."/>
            <person name="Theobald S."/>
            <person name="Kildgaard S."/>
            <person name="Isbrandt T."/>
            <person name="Kuo A."/>
            <person name="Sato A."/>
            <person name="Lyhne E.K."/>
            <person name="Kogle M.E."/>
            <person name="Wiebenga A."/>
            <person name="Kun R.S."/>
            <person name="Lubbers R.J."/>
            <person name="Makela M.R."/>
            <person name="Barry K."/>
            <person name="Chovatia M."/>
            <person name="Clum A."/>
            <person name="Daum C."/>
            <person name="Haridas S."/>
            <person name="He G."/>
            <person name="LaButti K."/>
            <person name="Lipzen A."/>
            <person name="Riley R."/>
            <person name="Salamov A."/>
            <person name="Simmons B.A."/>
            <person name="Magnuson J.K."/>
            <person name="Henrissat B."/>
            <person name="Mortensen U.H."/>
            <person name="Larsen T.O."/>
            <person name="Devries R.P."/>
            <person name="Grigoriev I.V."/>
            <person name="Machida M."/>
            <person name="Baker S.E."/>
            <person name="Andersen M.R."/>
            <person name="Cantor M.N."/>
            <person name="Hua S.X."/>
        </authorList>
    </citation>
    <scope>NUCLEOTIDE SEQUENCE [LARGE SCALE GENOMIC DNA]</scope>
    <source>
        <strain evidence="2 3">CBS 117616</strain>
    </source>
</reference>
<accession>A0ABQ6X0U2</accession>
<evidence type="ECO:0000313" key="3">
    <source>
        <dbReference type="Proteomes" id="UP000325395"/>
    </source>
</evidence>
<sequence>MCCYTTFIFLPLIASVPVMGSLLCSLMLAAFLWRKLILLSPDIKRDLIGKPLLLPARLIHTRRFPETERYNYWYDYFLIGIPVGLRGRIGNLLSIDNLRGRDHEEKLHVFLKSVGEDPKEFPYAYLISELTAMIMEINNSFFEKRNFFFRSTTVTASTTGHHPAVSLHFSASLPRSKQYKGTWEKDIFDSPSEKVGGLMVSKSIDTVVGPSLESNLSSNNLDGQVKVTTRLSSWEKLVDPLKAPGWTMARFIAPLRIRLRGRLTYLKRPKVRPGSIPRKETDIKRALDLPFRQYLSDLASHTSFPVSIKYIPPKSIHFDDMTFYSLTCTASSSQSTLANQPLTPRFYTSFSQYDSPQAAFSMETRATPTNSDESSCRLFISDYSLMDQILATTGQTLDAEAAKSEATNFMDWGFKMLRIIVSSLRKSPAETFVDRFVGHHVHPSMQYRPSSNYATYQRGV</sequence>
<gene>
    <name evidence="2" type="ORF">BDV36DRAFT_309249</name>
</gene>
<evidence type="ECO:0000256" key="1">
    <source>
        <dbReference type="SAM" id="Phobius"/>
    </source>
</evidence>
<proteinExistence type="predicted"/>
<organism evidence="2 3">
    <name type="scientific">Aspergillus pseudocaelatus</name>
    <dbReference type="NCBI Taxonomy" id="1825620"/>
    <lineage>
        <taxon>Eukaryota</taxon>
        <taxon>Fungi</taxon>
        <taxon>Dikarya</taxon>
        <taxon>Ascomycota</taxon>
        <taxon>Pezizomycotina</taxon>
        <taxon>Eurotiomycetes</taxon>
        <taxon>Eurotiomycetidae</taxon>
        <taxon>Eurotiales</taxon>
        <taxon>Aspergillaceae</taxon>
        <taxon>Aspergillus</taxon>
        <taxon>Aspergillus subgen. Circumdati</taxon>
    </lineage>
</organism>
<keyword evidence="3" id="KW-1185">Reference proteome</keyword>